<gene>
    <name evidence="1" type="ORF">SV7mr_01870</name>
</gene>
<keyword evidence="2" id="KW-1185">Reference proteome</keyword>
<name>A0A517SNK2_9BACT</name>
<dbReference type="SUPFAM" id="SSF48452">
    <property type="entry name" value="TPR-like"/>
    <property type="match status" value="1"/>
</dbReference>
<dbReference type="InterPro" id="IPR011990">
    <property type="entry name" value="TPR-like_helical_dom_sf"/>
</dbReference>
<evidence type="ECO:0000313" key="2">
    <source>
        <dbReference type="Proteomes" id="UP000315003"/>
    </source>
</evidence>
<sequence length="354" mass="39203">MWSLDARVIVLIIRSMMLFSCLAMLAGCQISAPIHVWQKPALAGQLRPKIMVAPLDGPPESAQAIRRQLLEHVANDAAATVRLVPSETVGLSASDQDSPHPEIALVSFLRTDGNDASLISAARQENVDYILRGQVLPDPRPLAWQRENPRLGVAWQVIPVSAKPETATNSPLATGQQHLPQHTENRSAIDLPVSVARPIIIDWKWAEQQFSDLAQWDDQEAALQEALIRQSKSIFGPSLEQHQIKLEITYGLPGSRAVRNGVALAMKGRWSEAEATWEELLVRVPFNSAAIHNLAIAKVARQDYQAARELAAYAQRLKPTKLHSKTLAWVESAQRTYHQAFQLPDPPDGWALTR</sequence>
<dbReference type="AlphaFoldDB" id="A0A517SNK2"/>
<dbReference type="Proteomes" id="UP000315003">
    <property type="component" value="Chromosome"/>
</dbReference>
<reference evidence="1 2" key="1">
    <citation type="submission" date="2019-02" db="EMBL/GenBank/DDBJ databases">
        <title>Deep-cultivation of Planctomycetes and their phenomic and genomic characterization uncovers novel biology.</title>
        <authorList>
            <person name="Wiegand S."/>
            <person name="Jogler M."/>
            <person name="Boedeker C."/>
            <person name="Pinto D."/>
            <person name="Vollmers J."/>
            <person name="Rivas-Marin E."/>
            <person name="Kohn T."/>
            <person name="Peeters S.H."/>
            <person name="Heuer A."/>
            <person name="Rast P."/>
            <person name="Oberbeckmann S."/>
            <person name="Bunk B."/>
            <person name="Jeske O."/>
            <person name="Meyerdierks A."/>
            <person name="Storesund J.E."/>
            <person name="Kallscheuer N."/>
            <person name="Luecker S."/>
            <person name="Lage O.M."/>
            <person name="Pohl T."/>
            <person name="Merkel B.J."/>
            <person name="Hornburger P."/>
            <person name="Mueller R.-W."/>
            <person name="Bruemmer F."/>
            <person name="Labrenz M."/>
            <person name="Spormann A.M."/>
            <person name="Op den Camp H."/>
            <person name="Overmann J."/>
            <person name="Amann R."/>
            <person name="Jetten M.S.M."/>
            <person name="Mascher T."/>
            <person name="Medema M.H."/>
            <person name="Devos D.P."/>
            <person name="Kaster A.-K."/>
            <person name="Ovreas L."/>
            <person name="Rohde M."/>
            <person name="Galperin M.Y."/>
            <person name="Jogler C."/>
        </authorList>
    </citation>
    <scope>NUCLEOTIDE SEQUENCE [LARGE SCALE GENOMIC DNA]</scope>
    <source>
        <strain evidence="1 2">SV_7m_r</strain>
    </source>
</reference>
<protein>
    <recommendedName>
        <fullName evidence="3">Tetratricopeptide repeat protein</fullName>
    </recommendedName>
</protein>
<dbReference type="EMBL" id="CP036272">
    <property type="protein sequence ID" value="QDT57703.1"/>
    <property type="molecule type" value="Genomic_DNA"/>
</dbReference>
<dbReference type="Gene3D" id="1.25.40.10">
    <property type="entry name" value="Tetratricopeptide repeat domain"/>
    <property type="match status" value="1"/>
</dbReference>
<proteinExistence type="predicted"/>
<evidence type="ECO:0008006" key="3">
    <source>
        <dbReference type="Google" id="ProtNLM"/>
    </source>
</evidence>
<evidence type="ECO:0000313" key="1">
    <source>
        <dbReference type="EMBL" id="QDT57703.1"/>
    </source>
</evidence>
<dbReference type="PROSITE" id="PS51257">
    <property type="entry name" value="PROKAR_LIPOPROTEIN"/>
    <property type="match status" value="1"/>
</dbReference>
<organism evidence="1 2">
    <name type="scientific">Stieleria bergensis</name>
    <dbReference type="NCBI Taxonomy" id="2528025"/>
    <lineage>
        <taxon>Bacteria</taxon>
        <taxon>Pseudomonadati</taxon>
        <taxon>Planctomycetota</taxon>
        <taxon>Planctomycetia</taxon>
        <taxon>Pirellulales</taxon>
        <taxon>Pirellulaceae</taxon>
        <taxon>Stieleria</taxon>
    </lineage>
</organism>
<accession>A0A517SNK2</accession>